<dbReference type="Pfam" id="PF13561">
    <property type="entry name" value="adh_short_C2"/>
    <property type="match status" value="1"/>
</dbReference>
<dbReference type="PANTHER" id="PTHR24321">
    <property type="entry name" value="DEHYDROGENASES, SHORT CHAIN"/>
    <property type="match status" value="1"/>
</dbReference>
<dbReference type="Gene3D" id="3.40.50.720">
    <property type="entry name" value="NAD(P)-binding Rossmann-like Domain"/>
    <property type="match status" value="1"/>
</dbReference>
<dbReference type="PROSITE" id="PS00061">
    <property type="entry name" value="ADH_SHORT"/>
    <property type="match status" value="1"/>
</dbReference>
<dbReference type="PRINTS" id="PR00080">
    <property type="entry name" value="SDRFAMILY"/>
</dbReference>
<protein>
    <submittedName>
        <fullName evidence="4">Mycofactocin-coupled SDR family oxidoreductase</fullName>
    </submittedName>
</protein>
<organism evidence="4 5">
    <name type="scientific">Streptomyces rugosispiralis</name>
    <dbReference type="NCBI Taxonomy" id="2967341"/>
    <lineage>
        <taxon>Bacteria</taxon>
        <taxon>Bacillati</taxon>
        <taxon>Actinomycetota</taxon>
        <taxon>Actinomycetes</taxon>
        <taxon>Kitasatosporales</taxon>
        <taxon>Streptomycetaceae</taxon>
        <taxon>Streptomyces</taxon>
    </lineage>
</organism>
<gene>
    <name evidence="4" type="ORF">NP777_02390</name>
</gene>
<dbReference type="PANTHER" id="PTHR24321:SF8">
    <property type="entry name" value="ESTRADIOL 17-BETA-DEHYDROGENASE 8-RELATED"/>
    <property type="match status" value="1"/>
</dbReference>
<dbReference type="Proteomes" id="UP001204746">
    <property type="component" value="Unassembled WGS sequence"/>
</dbReference>
<accession>A0ABT1UQ07</accession>
<keyword evidence="2" id="KW-0560">Oxidoreductase</keyword>
<evidence type="ECO:0000256" key="1">
    <source>
        <dbReference type="ARBA" id="ARBA00006484"/>
    </source>
</evidence>
<reference evidence="4 5" key="1">
    <citation type="submission" date="2022-07" db="EMBL/GenBank/DDBJ databases">
        <authorList>
            <person name="Phongsopitanun W."/>
            <person name="Tanasupawat S."/>
        </authorList>
    </citation>
    <scope>NUCLEOTIDE SEQUENCE [LARGE SCALE GENOMIC DNA]</scope>
    <source>
        <strain evidence="4 5">RCU-064</strain>
    </source>
</reference>
<dbReference type="CDD" id="cd05233">
    <property type="entry name" value="SDR_c"/>
    <property type="match status" value="1"/>
</dbReference>
<dbReference type="InterPro" id="IPR036291">
    <property type="entry name" value="NAD(P)-bd_dom_sf"/>
</dbReference>
<dbReference type="SUPFAM" id="SSF51735">
    <property type="entry name" value="NAD(P)-binding Rossmann-fold domains"/>
    <property type="match status" value="1"/>
</dbReference>
<sequence>MRGAGTRTAKGRLDGKVAFVTGAAGGLGRSHIRRLAEEGADLVIVDICRPIDTVPYPLSTPAELTEAVSEAEALGRRVVARQSDVRDREALQAAFDTGLAEFGHIDVVVANAGIAPMLVQDRAEAWQDVIDVNLTGTFNTVEVAIPSMVAAGQGGSIVIISSTAGLAGIGGASNGGLGYAASKHGVVGLMRSYANNLAHDGIRVNSVHPTGVATRMIADPAILEFVAQDPSLSHEAPNALDVDTIEPVDVSNAVLWLASDEARYVTGVTLPVDAGFINRK</sequence>
<evidence type="ECO:0000313" key="4">
    <source>
        <dbReference type="EMBL" id="MCQ8187117.1"/>
    </source>
</evidence>
<name>A0ABT1UQ07_9ACTN</name>
<comment type="caution">
    <text evidence="4">The sequence shown here is derived from an EMBL/GenBank/DDBJ whole genome shotgun (WGS) entry which is preliminary data.</text>
</comment>
<dbReference type="InterPro" id="IPR020904">
    <property type="entry name" value="Sc_DH/Rdtase_CS"/>
</dbReference>
<dbReference type="EMBL" id="JANIAA010000001">
    <property type="protein sequence ID" value="MCQ8187117.1"/>
    <property type="molecule type" value="Genomic_DNA"/>
</dbReference>
<evidence type="ECO:0000256" key="3">
    <source>
        <dbReference type="ARBA" id="ARBA00023027"/>
    </source>
</evidence>
<comment type="similarity">
    <text evidence="1">Belongs to the short-chain dehydrogenases/reductases (SDR) family.</text>
</comment>
<dbReference type="PRINTS" id="PR00081">
    <property type="entry name" value="GDHRDH"/>
</dbReference>
<dbReference type="InterPro" id="IPR023985">
    <property type="entry name" value="SDR_subfam_1"/>
</dbReference>
<proteinExistence type="inferred from homology"/>
<dbReference type="NCBIfam" id="NF009467">
    <property type="entry name" value="PRK12826.1-3"/>
    <property type="match status" value="1"/>
</dbReference>
<dbReference type="InterPro" id="IPR002347">
    <property type="entry name" value="SDR_fam"/>
</dbReference>
<keyword evidence="3" id="KW-0520">NAD</keyword>
<dbReference type="NCBIfam" id="TIGR03971">
    <property type="entry name" value="SDR_subfam_1"/>
    <property type="match status" value="1"/>
</dbReference>
<keyword evidence="5" id="KW-1185">Reference proteome</keyword>
<evidence type="ECO:0000313" key="5">
    <source>
        <dbReference type="Proteomes" id="UP001204746"/>
    </source>
</evidence>
<evidence type="ECO:0000256" key="2">
    <source>
        <dbReference type="ARBA" id="ARBA00023002"/>
    </source>
</evidence>
<dbReference type="RefSeq" id="WP_256648304.1">
    <property type="nucleotide sequence ID" value="NZ_JANIAA010000001.1"/>
</dbReference>